<dbReference type="InterPro" id="IPR050417">
    <property type="entry name" value="Sugar_Epim/Isomerase"/>
</dbReference>
<accession>A0ABW8NNW0</accession>
<feature type="domain" description="Xylose isomerase-like TIM barrel" evidence="2">
    <location>
        <begin position="4"/>
        <end position="239"/>
    </location>
</feature>
<dbReference type="InterPro" id="IPR026040">
    <property type="entry name" value="HyI-like"/>
</dbReference>
<evidence type="ECO:0000259" key="2">
    <source>
        <dbReference type="Pfam" id="PF01261"/>
    </source>
</evidence>
<dbReference type="EMBL" id="JBBKTX010000034">
    <property type="protein sequence ID" value="MFK4754561.1"/>
    <property type="molecule type" value="Genomic_DNA"/>
</dbReference>
<name>A0ABW8NNW0_9GAMM</name>
<keyword evidence="4" id="KW-1185">Reference proteome</keyword>
<dbReference type="InterPro" id="IPR013022">
    <property type="entry name" value="Xyl_isomerase-like_TIM-brl"/>
</dbReference>
<sequence>MKRFTAARRDGFHAVEIQFPYAYPISDIKRQLIDNDLKCVLINVSAGDLMQGGEGLACVPRKTAEYAAAVVECLSYARALKIPTVNVLPGCCRIAERREEYMATFIRNLQVTADSFAPFGITTTFEAINRFDMPDFMVCTGREMLAIMVELRHPHIKAQFDVYHMSRMGVDVIGFIRRHGRKIGHIQFADMPGRHEPGTGRIKFDEVFATIESSHYEGWVGAEYHPSRATSATLGWMNEFDALRLPG</sequence>
<proteinExistence type="predicted"/>
<dbReference type="Proteomes" id="UP001620597">
    <property type="component" value="Unassembled WGS sequence"/>
</dbReference>
<keyword evidence="1" id="KW-0413">Isomerase</keyword>
<protein>
    <submittedName>
        <fullName evidence="3">TIM barrel protein</fullName>
    </submittedName>
</protein>
<dbReference type="PANTHER" id="PTHR43489:SF13">
    <property type="entry name" value="HYDROXYPYRUVATE ISOMERASE"/>
    <property type="match status" value="1"/>
</dbReference>
<evidence type="ECO:0000313" key="3">
    <source>
        <dbReference type="EMBL" id="MFK4754561.1"/>
    </source>
</evidence>
<dbReference type="Pfam" id="PF01261">
    <property type="entry name" value="AP_endonuc_2"/>
    <property type="match status" value="1"/>
</dbReference>
<reference evidence="3 4" key="1">
    <citation type="submission" date="2024-03" db="EMBL/GenBank/DDBJ databases">
        <title>High-quality draft genome sequence of Oceanobacter sp. wDCs-4.</title>
        <authorList>
            <person name="Dong C."/>
        </authorList>
    </citation>
    <scope>NUCLEOTIDE SEQUENCE [LARGE SCALE GENOMIC DNA]</scope>
    <source>
        <strain evidence="4">wDCs-4</strain>
    </source>
</reference>
<dbReference type="PANTHER" id="PTHR43489">
    <property type="entry name" value="ISOMERASE"/>
    <property type="match status" value="1"/>
</dbReference>
<dbReference type="InterPro" id="IPR036237">
    <property type="entry name" value="Xyl_isomerase-like_sf"/>
</dbReference>
<evidence type="ECO:0000256" key="1">
    <source>
        <dbReference type="ARBA" id="ARBA00023235"/>
    </source>
</evidence>
<organism evidence="3 4">
    <name type="scientific">Oceanobacter antarcticus</name>
    <dbReference type="NCBI Taxonomy" id="3133425"/>
    <lineage>
        <taxon>Bacteria</taxon>
        <taxon>Pseudomonadati</taxon>
        <taxon>Pseudomonadota</taxon>
        <taxon>Gammaproteobacteria</taxon>
        <taxon>Oceanospirillales</taxon>
        <taxon>Oceanospirillaceae</taxon>
        <taxon>Oceanobacter</taxon>
    </lineage>
</organism>
<dbReference type="Gene3D" id="3.20.20.150">
    <property type="entry name" value="Divalent-metal-dependent TIM barrel enzymes"/>
    <property type="match status" value="1"/>
</dbReference>
<evidence type="ECO:0000313" key="4">
    <source>
        <dbReference type="Proteomes" id="UP001620597"/>
    </source>
</evidence>
<gene>
    <name evidence="3" type="ORF">WG929_19325</name>
</gene>
<comment type="caution">
    <text evidence="3">The sequence shown here is derived from an EMBL/GenBank/DDBJ whole genome shotgun (WGS) entry which is preliminary data.</text>
</comment>
<dbReference type="SUPFAM" id="SSF51658">
    <property type="entry name" value="Xylose isomerase-like"/>
    <property type="match status" value="1"/>
</dbReference>
<dbReference type="RefSeq" id="WP_416207403.1">
    <property type="nucleotide sequence ID" value="NZ_JBBKTX010000034.1"/>
</dbReference>
<dbReference type="PIRSF" id="PIRSF006241">
    <property type="entry name" value="HyI"/>
    <property type="match status" value="1"/>
</dbReference>